<dbReference type="Proteomes" id="UP000323000">
    <property type="component" value="Chromosome 4"/>
</dbReference>
<evidence type="ECO:0000313" key="2">
    <source>
        <dbReference type="EMBL" id="TXG64659.1"/>
    </source>
</evidence>
<keyword evidence="3" id="KW-1185">Reference proteome</keyword>
<sequence length="225" mass="25101">MDDEAAKALARKMNHREYASTLAILLRILLPVFIFLWIMHSGFELATEPRKFAAFAAWTCQIGTSLAFHIGVVTMLFGFLALILGLPLLADLCLNLLDQVQVDTGTPRDLVSTYLFKMDDEAAKATKTIYKVVARISVAVVTLFMLLWSIHTGYRLATEPRRDSKYYFLTTSIGILSIIFGLTYFIIGLAVIVELGLDLFAQLQQKQRKATGVHQGCDTADKSFV</sequence>
<dbReference type="OrthoDB" id="996069at2759"/>
<evidence type="ECO:0000256" key="1">
    <source>
        <dbReference type="SAM" id="Phobius"/>
    </source>
</evidence>
<keyword evidence="1" id="KW-0812">Transmembrane</keyword>
<dbReference type="EMBL" id="VAHF01000004">
    <property type="protein sequence ID" value="TXG64659.1"/>
    <property type="molecule type" value="Genomic_DNA"/>
</dbReference>
<keyword evidence="1" id="KW-1133">Transmembrane helix</keyword>
<protein>
    <submittedName>
        <fullName evidence="2">Uncharacterized protein</fullName>
    </submittedName>
</protein>
<keyword evidence="1" id="KW-0472">Membrane</keyword>
<organism evidence="2 3">
    <name type="scientific">Acer yangbiense</name>
    <dbReference type="NCBI Taxonomy" id="1000413"/>
    <lineage>
        <taxon>Eukaryota</taxon>
        <taxon>Viridiplantae</taxon>
        <taxon>Streptophyta</taxon>
        <taxon>Embryophyta</taxon>
        <taxon>Tracheophyta</taxon>
        <taxon>Spermatophyta</taxon>
        <taxon>Magnoliopsida</taxon>
        <taxon>eudicotyledons</taxon>
        <taxon>Gunneridae</taxon>
        <taxon>Pentapetalae</taxon>
        <taxon>rosids</taxon>
        <taxon>malvids</taxon>
        <taxon>Sapindales</taxon>
        <taxon>Sapindaceae</taxon>
        <taxon>Hippocastanoideae</taxon>
        <taxon>Acereae</taxon>
        <taxon>Acer</taxon>
    </lineage>
</organism>
<reference evidence="3" key="1">
    <citation type="journal article" date="2019" name="Gigascience">
        <title>De novo genome assembly of the endangered Acer yangbiense, a plant species with extremely small populations endemic to Yunnan Province, China.</title>
        <authorList>
            <person name="Yang J."/>
            <person name="Wariss H.M."/>
            <person name="Tao L."/>
            <person name="Zhang R."/>
            <person name="Yun Q."/>
            <person name="Hollingsworth P."/>
            <person name="Dao Z."/>
            <person name="Luo G."/>
            <person name="Guo H."/>
            <person name="Ma Y."/>
            <person name="Sun W."/>
        </authorList>
    </citation>
    <scope>NUCLEOTIDE SEQUENCE [LARGE SCALE GENOMIC DNA]</scope>
    <source>
        <strain evidence="3">cv. Malutang</strain>
    </source>
</reference>
<evidence type="ECO:0000313" key="3">
    <source>
        <dbReference type="Proteomes" id="UP000323000"/>
    </source>
</evidence>
<accession>A0A5C7I7A9</accession>
<feature type="transmembrane region" description="Helical" evidence="1">
    <location>
        <begin position="132"/>
        <end position="154"/>
    </location>
</feature>
<feature type="transmembrane region" description="Helical" evidence="1">
    <location>
        <begin position="66"/>
        <end position="89"/>
    </location>
</feature>
<name>A0A5C7I7A9_9ROSI</name>
<feature type="transmembrane region" description="Helical" evidence="1">
    <location>
        <begin position="21"/>
        <end position="39"/>
    </location>
</feature>
<gene>
    <name evidence="2" type="ORF">EZV62_011653</name>
</gene>
<feature type="transmembrane region" description="Helical" evidence="1">
    <location>
        <begin position="166"/>
        <end position="199"/>
    </location>
</feature>
<proteinExistence type="predicted"/>
<comment type="caution">
    <text evidence="2">The sequence shown here is derived from an EMBL/GenBank/DDBJ whole genome shotgun (WGS) entry which is preliminary data.</text>
</comment>
<dbReference type="AlphaFoldDB" id="A0A5C7I7A9"/>